<dbReference type="RefSeq" id="XP_002773700.1">
    <property type="nucleotide sequence ID" value="XM_002773654.1"/>
</dbReference>
<proteinExistence type="predicted"/>
<name>C5LC33_PERM5</name>
<dbReference type="AlphaFoldDB" id="C5LC33"/>
<gene>
    <name evidence="1" type="ORF">Pmar_PMAR011541</name>
</gene>
<evidence type="ECO:0000313" key="2">
    <source>
        <dbReference type="Proteomes" id="UP000007800"/>
    </source>
</evidence>
<dbReference type="Proteomes" id="UP000007800">
    <property type="component" value="Unassembled WGS sequence"/>
</dbReference>
<protein>
    <submittedName>
        <fullName evidence="1">Uncharacterized protein</fullName>
    </submittedName>
</protein>
<dbReference type="GeneID" id="9042038"/>
<reference evidence="1 2" key="1">
    <citation type="submission" date="2008-07" db="EMBL/GenBank/DDBJ databases">
        <authorList>
            <person name="El-Sayed N."/>
            <person name="Caler E."/>
            <person name="Inman J."/>
            <person name="Amedeo P."/>
            <person name="Hass B."/>
            <person name="Wortman J."/>
        </authorList>
    </citation>
    <scope>NUCLEOTIDE SEQUENCE [LARGE SCALE GENOMIC DNA]</scope>
    <source>
        <strain evidence="2">ATCC 50983 / TXsc</strain>
    </source>
</reference>
<evidence type="ECO:0000313" key="1">
    <source>
        <dbReference type="EMBL" id="EER05516.1"/>
    </source>
</evidence>
<organism evidence="2">
    <name type="scientific">Perkinsus marinus (strain ATCC 50983 / TXsc)</name>
    <dbReference type="NCBI Taxonomy" id="423536"/>
    <lineage>
        <taxon>Eukaryota</taxon>
        <taxon>Sar</taxon>
        <taxon>Alveolata</taxon>
        <taxon>Perkinsozoa</taxon>
        <taxon>Perkinsea</taxon>
        <taxon>Perkinsida</taxon>
        <taxon>Perkinsidae</taxon>
        <taxon>Perkinsus</taxon>
    </lineage>
</organism>
<dbReference type="InParanoid" id="C5LC33"/>
<keyword evidence="2" id="KW-1185">Reference proteome</keyword>
<sequence>MSGSKLKCGQYTLWCKRYSAFEGRKDQRWKGRVCGCRRCGNTKVWKPAARLAEHNASHATTLEAEGRMIQPLLTKAIPGWKAKIDAKQKERELEQDAKMVSYFDAVNFAATEHIAMRKVQPMMDLLSRHDVPTPVG</sequence>
<dbReference type="EMBL" id="GG680918">
    <property type="protein sequence ID" value="EER05516.1"/>
    <property type="molecule type" value="Genomic_DNA"/>
</dbReference>
<accession>C5LC33</accession>